<name>A0AAE0NXZ0_9PEZI</name>
<comment type="caution">
    <text evidence="1">The sequence shown here is derived from an EMBL/GenBank/DDBJ whole genome shotgun (WGS) entry which is preliminary data.</text>
</comment>
<evidence type="ECO:0000313" key="1">
    <source>
        <dbReference type="EMBL" id="KAK3389868.1"/>
    </source>
</evidence>
<protein>
    <submittedName>
        <fullName evidence="1">Uncharacterized protein</fullName>
    </submittedName>
</protein>
<evidence type="ECO:0000313" key="2">
    <source>
        <dbReference type="Proteomes" id="UP001285441"/>
    </source>
</evidence>
<reference evidence="1" key="1">
    <citation type="journal article" date="2023" name="Mol. Phylogenet. Evol.">
        <title>Genome-scale phylogeny and comparative genomics of the fungal order Sordariales.</title>
        <authorList>
            <person name="Hensen N."/>
            <person name="Bonometti L."/>
            <person name="Westerberg I."/>
            <person name="Brannstrom I.O."/>
            <person name="Guillou S."/>
            <person name="Cros-Aarteil S."/>
            <person name="Calhoun S."/>
            <person name="Haridas S."/>
            <person name="Kuo A."/>
            <person name="Mondo S."/>
            <person name="Pangilinan J."/>
            <person name="Riley R."/>
            <person name="LaButti K."/>
            <person name="Andreopoulos B."/>
            <person name="Lipzen A."/>
            <person name="Chen C."/>
            <person name="Yan M."/>
            <person name="Daum C."/>
            <person name="Ng V."/>
            <person name="Clum A."/>
            <person name="Steindorff A."/>
            <person name="Ohm R.A."/>
            <person name="Martin F."/>
            <person name="Silar P."/>
            <person name="Natvig D.O."/>
            <person name="Lalanne C."/>
            <person name="Gautier V."/>
            <person name="Ament-Velasquez S.L."/>
            <person name="Kruys A."/>
            <person name="Hutchinson M.I."/>
            <person name="Powell A.J."/>
            <person name="Barry K."/>
            <person name="Miller A.N."/>
            <person name="Grigoriev I.V."/>
            <person name="Debuchy R."/>
            <person name="Gladieux P."/>
            <person name="Hiltunen Thoren M."/>
            <person name="Johannesson H."/>
        </authorList>
    </citation>
    <scope>NUCLEOTIDE SEQUENCE</scope>
    <source>
        <strain evidence="1">CBS 232.78</strain>
    </source>
</reference>
<proteinExistence type="predicted"/>
<gene>
    <name evidence="1" type="ORF">B0H63DRAFT_464456</name>
</gene>
<sequence>MPSVWSDGEASAWKLDGNPANLPSANKTRALCRLLRKSRMTCLPLPMGDIRRNLMIRRNLVLSSRLSPSQSLGGGGRLDCHQRSRWRLGAIEGQPSQAWAVCTFHTCRRIFVGAWNFELLQFPFCRTVTVVLASDGCATNFRGQACLPRPTLPKSRLEDDPQSQGTSFLNMHILQHSISSCLPILMPSHPLTSKLIFDNCRLAL</sequence>
<dbReference type="EMBL" id="JAULSW010000002">
    <property type="protein sequence ID" value="KAK3389868.1"/>
    <property type="molecule type" value="Genomic_DNA"/>
</dbReference>
<dbReference type="AlphaFoldDB" id="A0AAE0NXZ0"/>
<dbReference type="Proteomes" id="UP001285441">
    <property type="component" value="Unassembled WGS sequence"/>
</dbReference>
<reference evidence="1" key="2">
    <citation type="submission" date="2023-06" db="EMBL/GenBank/DDBJ databases">
        <authorList>
            <consortium name="Lawrence Berkeley National Laboratory"/>
            <person name="Haridas S."/>
            <person name="Hensen N."/>
            <person name="Bonometti L."/>
            <person name="Westerberg I."/>
            <person name="Brannstrom I.O."/>
            <person name="Guillou S."/>
            <person name="Cros-Aarteil S."/>
            <person name="Calhoun S."/>
            <person name="Kuo A."/>
            <person name="Mondo S."/>
            <person name="Pangilinan J."/>
            <person name="Riley R."/>
            <person name="LaButti K."/>
            <person name="Andreopoulos B."/>
            <person name="Lipzen A."/>
            <person name="Chen C."/>
            <person name="Yanf M."/>
            <person name="Daum C."/>
            <person name="Ng V."/>
            <person name="Clum A."/>
            <person name="Steindorff A."/>
            <person name="Ohm R."/>
            <person name="Martin F."/>
            <person name="Silar P."/>
            <person name="Natvig D."/>
            <person name="Lalanne C."/>
            <person name="Gautier V."/>
            <person name="Ament-velasquez S.L."/>
            <person name="Kruys A."/>
            <person name="Hutchinson M.I."/>
            <person name="Powell A.J."/>
            <person name="Barry K."/>
            <person name="Miller A.N."/>
            <person name="Grigoriev I.V."/>
            <person name="Debuchy R."/>
            <person name="Gladieux P."/>
            <person name="Thoren M.H."/>
            <person name="Johannesson H."/>
        </authorList>
    </citation>
    <scope>NUCLEOTIDE SEQUENCE</scope>
    <source>
        <strain evidence="1">CBS 232.78</strain>
    </source>
</reference>
<keyword evidence="2" id="KW-1185">Reference proteome</keyword>
<accession>A0AAE0NXZ0</accession>
<organism evidence="1 2">
    <name type="scientific">Podospora didyma</name>
    <dbReference type="NCBI Taxonomy" id="330526"/>
    <lineage>
        <taxon>Eukaryota</taxon>
        <taxon>Fungi</taxon>
        <taxon>Dikarya</taxon>
        <taxon>Ascomycota</taxon>
        <taxon>Pezizomycotina</taxon>
        <taxon>Sordariomycetes</taxon>
        <taxon>Sordariomycetidae</taxon>
        <taxon>Sordariales</taxon>
        <taxon>Podosporaceae</taxon>
        <taxon>Podospora</taxon>
    </lineage>
</organism>